<dbReference type="NCBIfam" id="NF002140">
    <property type="entry name" value="PRK00977.1-4"/>
    <property type="match status" value="1"/>
</dbReference>
<dbReference type="Gene3D" id="1.10.287.1040">
    <property type="entry name" value="Exonuclease VII, small subunit"/>
    <property type="match status" value="1"/>
</dbReference>
<dbReference type="STRING" id="1194090.SAMN05443144_11353"/>
<dbReference type="PANTHER" id="PTHR34137">
    <property type="entry name" value="EXODEOXYRIBONUCLEASE 7 SMALL SUBUNIT"/>
    <property type="match status" value="1"/>
</dbReference>
<gene>
    <name evidence="6" type="primary">xseB</name>
    <name evidence="7" type="ORF">SAMN05443144_11353</name>
</gene>
<dbReference type="GO" id="GO:0005829">
    <property type="term" value="C:cytosol"/>
    <property type="evidence" value="ECO:0007669"/>
    <property type="project" value="TreeGrafter"/>
</dbReference>
<dbReference type="Proteomes" id="UP000184041">
    <property type="component" value="Unassembled WGS sequence"/>
</dbReference>
<dbReference type="OrthoDB" id="1525214at2"/>
<evidence type="ECO:0000256" key="3">
    <source>
        <dbReference type="ARBA" id="ARBA00022722"/>
    </source>
</evidence>
<comment type="catalytic activity">
    <reaction evidence="6">
        <text>Exonucleolytic cleavage in either 5'- to 3'- or 3'- to 5'-direction to yield nucleoside 5'-phosphates.</text>
        <dbReference type="EC" id="3.1.11.6"/>
    </reaction>
</comment>
<accession>A0A1M5EGK2</accession>
<dbReference type="EMBL" id="FQUS01000013">
    <property type="protein sequence ID" value="SHF78349.1"/>
    <property type="molecule type" value="Genomic_DNA"/>
</dbReference>
<dbReference type="GO" id="GO:0006308">
    <property type="term" value="P:DNA catabolic process"/>
    <property type="evidence" value="ECO:0007669"/>
    <property type="project" value="UniProtKB-UniRule"/>
</dbReference>
<keyword evidence="5 6" id="KW-0269">Exonuclease</keyword>
<dbReference type="GO" id="GO:0009318">
    <property type="term" value="C:exodeoxyribonuclease VII complex"/>
    <property type="evidence" value="ECO:0007669"/>
    <property type="project" value="UniProtKB-UniRule"/>
</dbReference>
<dbReference type="NCBIfam" id="TIGR01280">
    <property type="entry name" value="xseB"/>
    <property type="match status" value="1"/>
</dbReference>
<dbReference type="GO" id="GO:0008855">
    <property type="term" value="F:exodeoxyribonuclease VII activity"/>
    <property type="evidence" value="ECO:0007669"/>
    <property type="project" value="UniProtKB-UniRule"/>
</dbReference>
<dbReference type="InterPro" id="IPR037004">
    <property type="entry name" value="Exonuc_VII_ssu_sf"/>
</dbReference>
<comment type="function">
    <text evidence="6">Bidirectionally degrades single-stranded DNA into large acid-insoluble oligonucleotides, which are then degraded further into small acid-soluble oligonucleotides.</text>
</comment>
<dbReference type="SUPFAM" id="SSF116842">
    <property type="entry name" value="XseB-like"/>
    <property type="match status" value="1"/>
</dbReference>
<protein>
    <recommendedName>
        <fullName evidence="6">Exodeoxyribonuclease 7 small subunit</fullName>
        <ecNumber evidence="6">3.1.11.6</ecNumber>
    </recommendedName>
    <alternativeName>
        <fullName evidence="6">Exodeoxyribonuclease VII small subunit</fullName>
        <shortName evidence="6">Exonuclease VII small subunit</shortName>
    </alternativeName>
</protein>
<evidence type="ECO:0000256" key="2">
    <source>
        <dbReference type="ARBA" id="ARBA00022490"/>
    </source>
</evidence>
<reference evidence="7 8" key="1">
    <citation type="submission" date="2016-11" db="EMBL/GenBank/DDBJ databases">
        <authorList>
            <person name="Jaros S."/>
            <person name="Januszkiewicz K."/>
            <person name="Wedrychowicz H."/>
        </authorList>
    </citation>
    <scope>NUCLEOTIDE SEQUENCE [LARGE SCALE GENOMIC DNA]</scope>
    <source>
        <strain evidence="7 8">DSM 21986</strain>
    </source>
</reference>
<dbReference type="AlphaFoldDB" id="A0A1M5EGK2"/>
<comment type="subcellular location">
    <subcellularLocation>
        <location evidence="6">Cytoplasm</location>
    </subcellularLocation>
</comment>
<keyword evidence="3 6" id="KW-0540">Nuclease</keyword>
<dbReference type="InterPro" id="IPR003761">
    <property type="entry name" value="Exonuc_VII_S"/>
</dbReference>
<keyword evidence="4 6" id="KW-0378">Hydrolase</keyword>
<dbReference type="Pfam" id="PF02609">
    <property type="entry name" value="Exonuc_VII_S"/>
    <property type="match status" value="1"/>
</dbReference>
<keyword evidence="2 6" id="KW-0963">Cytoplasm</keyword>
<evidence type="ECO:0000256" key="4">
    <source>
        <dbReference type="ARBA" id="ARBA00022801"/>
    </source>
</evidence>
<keyword evidence="8" id="KW-1185">Reference proteome</keyword>
<comment type="similarity">
    <text evidence="1 6">Belongs to the XseB family.</text>
</comment>
<organism evidence="7 8">
    <name type="scientific">Fodinibius roseus</name>
    <dbReference type="NCBI Taxonomy" id="1194090"/>
    <lineage>
        <taxon>Bacteria</taxon>
        <taxon>Pseudomonadati</taxon>
        <taxon>Balneolota</taxon>
        <taxon>Balneolia</taxon>
        <taxon>Balneolales</taxon>
        <taxon>Balneolaceae</taxon>
        <taxon>Fodinibius</taxon>
    </lineage>
</organism>
<name>A0A1M5EGK2_9BACT</name>
<evidence type="ECO:0000313" key="7">
    <source>
        <dbReference type="EMBL" id="SHF78349.1"/>
    </source>
</evidence>
<evidence type="ECO:0000256" key="5">
    <source>
        <dbReference type="ARBA" id="ARBA00022839"/>
    </source>
</evidence>
<proteinExistence type="inferred from homology"/>
<dbReference type="HAMAP" id="MF_00337">
    <property type="entry name" value="Exonuc_7_S"/>
    <property type="match status" value="1"/>
</dbReference>
<dbReference type="PIRSF" id="PIRSF006488">
    <property type="entry name" value="Exonuc_VII_S"/>
    <property type="match status" value="1"/>
</dbReference>
<dbReference type="EC" id="3.1.11.6" evidence="6"/>
<comment type="subunit">
    <text evidence="6">Heterooligomer composed of large and small subunits.</text>
</comment>
<dbReference type="PANTHER" id="PTHR34137:SF1">
    <property type="entry name" value="EXODEOXYRIBONUCLEASE 7 SMALL SUBUNIT"/>
    <property type="match status" value="1"/>
</dbReference>
<evidence type="ECO:0000256" key="1">
    <source>
        <dbReference type="ARBA" id="ARBA00009998"/>
    </source>
</evidence>
<sequence length="75" mass="8576">MSSANEKEPLSFEEALSRLETIVNELEDESITLDQSIELYEEGIELSRLCTETLEEAELRIKNVAEQQSDNNDNE</sequence>
<evidence type="ECO:0000313" key="8">
    <source>
        <dbReference type="Proteomes" id="UP000184041"/>
    </source>
</evidence>
<evidence type="ECO:0000256" key="6">
    <source>
        <dbReference type="HAMAP-Rule" id="MF_00337"/>
    </source>
</evidence>
<dbReference type="RefSeq" id="WP_073064801.1">
    <property type="nucleotide sequence ID" value="NZ_FQUS01000013.1"/>
</dbReference>